<protein>
    <submittedName>
        <fullName evidence="1">Uncharacterized protein</fullName>
    </submittedName>
</protein>
<reference evidence="1 2" key="1">
    <citation type="submission" date="2024-05" db="EMBL/GenBank/DDBJ databases">
        <authorList>
            <person name="Duchaud E."/>
        </authorList>
    </citation>
    <scope>NUCLEOTIDE SEQUENCE [LARGE SCALE GENOMIC DNA]</scope>
    <source>
        <strain evidence="1">Ena-SAMPLE-TAB-13-05-2024-13:56:06:370-140308</strain>
    </source>
</reference>
<dbReference type="Proteomes" id="UP001497527">
    <property type="component" value="Unassembled WGS sequence"/>
</dbReference>
<proteinExistence type="predicted"/>
<keyword evidence="2" id="KW-1185">Reference proteome</keyword>
<gene>
    <name evidence="1" type="ORF">T190423A01A_40207</name>
</gene>
<name>A0ABM9PDD3_9FLAO</name>
<evidence type="ECO:0000313" key="1">
    <source>
        <dbReference type="EMBL" id="CAL2103614.1"/>
    </source>
</evidence>
<evidence type="ECO:0000313" key="2">
    <source>
        <dbReference type="Proteomes" id="UP001497527"/>
    </source>
</evidence>
<dbReference type="EMBL" id="CAXJIO010000013">
    <property type="protein sequence ID" value="CAL2103614.1"/>
    <property type="molecule type" value="Genomic_DNA"/>
</dbReference>
<accession>A0ABM9PDD3</accession>
<comment type="caution">
    <text evidence="1">The sequence shown here is derived from an EMBL/GenBank/DDBJ whole genome shotgun (WGS) entry which is preliminary data.</text>
</comment>
<organism evidence="1 2">
    <name type="scientific">Tenacibaculum polynesiense</name>
    <dbReference type="NCBI Taxonomy" id="3137857"/>
    <lineage>
        <taxon>Bacteria</taxon>
        <taxon>Pseudomonadati</taxon>
        <taxon>Bacteroidota</taxon>
        <taxon>Flavobacteriia</taxon>
        <taxon>Flavobacteriales</taxon>
        <taxon>Flavobacteriaceae</taxon>
        <taxon>Tenacibaculum</taxon>
    </lineage>
</organism>
<sequence>MDKQNNESLFKSYFKLQTYKKMSEFWLVKRANKNAWFFSVG</sequence>